<keyword evidence="3" id="KW-1185">Reference proteome</keyword>
<evidence type="ECO:0000259" key="1">
    <source>
        <dbReference type="Pfam" id="PF13274"/>
    </source>
</evidence>
<dbReference type="EMBL" id="CP139558">
    <property type="protein sequence ID" value="WPU91274.1"/>
    <property type="molecule type" value="Genomic_DNA"/>
</dbReference>
<dbReference type="InterPro" id="IPR025272">
    <property type="entry name" value="SocA_Panacea"/>
</dbReference>
<gene>
    <name evidence="2" type="ORF">SNE25_18315</name>
</gene>
<evidence type="ECO:0000313" key="3">
    <source>
        <dbReference type="Proteomes" id="UP001324380"/>
    </source>
</evidence>
<organism evidence="2 3">
    <name type="scientific">Mucilaginibacter sabulilitoris</name>
    <dbReference type="NCBI Taxonomy" id="1173583"/>
    <lineage>
        <taxon>Bacteria</taxon>
        <taxon>Pseudomonadati</taxon>
        <taxon>Bacteroidota</taxon>
        <taxon>Sphingobacteriia</taxon>
        <taxon>Sphingobacteriales</taxon>
        <taxon>Sphingobacteriaceae</taxon>
        <taxon>Mucilaginibacter</taxon>
    </lineage>
</organism>
<sequence length="156" mass="18318">MQYQANNIADFFLSQVDTNLGDTISPIKLQKLVYYAQAWNYTIFDRPLFDERVEAWTHGPVVRSIYERFKEYPIYSPLDLSEIRIDEIYFDSDTLAILNDVNMIYGEHSGKYLEDLTHNENPWINARAGIPPYLACTNEITLKSMKSYYSKIREPK</sequence>
<dbReference type="RefSeq" id="WP_321560440.1">
    <property type="nucleotide sequence ID" value="NZ_CP139558.1"/>
</dbReference>
<dbReference type="Proteomes" id="UP001324380">
    <property type="component" value="Chromosome"/>
</dbReference>
<name>A0ABZ0TDH7_9SPHI</name>
<reference evidence="2 3" key="1">
    <citation type="submission" date="2023-11" db="EMBL/GenBank/DDBJ databases">
        <title>Analysis of the Genomes of Mucilaginibacter gossypii cycad 4 and M. sabulilitoris SNA2: microbes with the potential for plant growth promotion.</title>
        <authorList>
            <person name="Hirsch A.M."/>
            <person name="Humm E."/>
            <person name="Rubbi M."/>
            <person name="Del Vecchio G."/>
            <person name="Ha S.M."/>
            <person name="Pellegrini M."/>
            <person name="Gunsalus R.P."/>
        </authorList>
    </citation>
    <scope>NUCLEOTIDE SEQUENCE [LARGE SCALE GENOMIC DNA]</scope>
    <source>
        <strain evidence="2 3">SNA2</strain>
    </source>
</reference>
<protein>
    <submittedName>
        <fullName evidence="2">DUF4065 domain-containing protein</fullName>
    </submittedName>
</protein>
<evidence type="ECO:0000313" key="2">
    <source>
        <dbReference type="EMBL" id="WPU91274.1"/>
    </source>
</evidence>
<feature type="domain" description="Antitoxin SocA-like Panacea" evidence="1">
    <location>
        <begin position="29"/>
        <end position="123"/>
    </location>
</feature>
<proteinExistence type="predicted"/>
<accession>A0ABZ0TDH7</accession>
<dbReference type="Pfam" id="PF13274">
    <property type="entry name" value="SocA_Panacea"/>
    <property type="match status" value="1"/>
</dbReference>